<evidence type="ECO:0000313" key="1">
    <source>
        <dbReference type="EMBL" id="CAB4182729.1"/>
    </source>
</evidence>
<proteinExistence type="predicted"/>
<dbReference type="EMBL" id="LR797041">
    <property type="protein sequence ID" value="CAB4182729.1"/>
    <property type="molecule type" value="Genomic_DNA"/>
</dbReference>
<dbReference type="InterPro" id="IPR016181">
    <property type="entry name" value="Acyl_CoA_acyltransferase"/>
</dbReference>
<name>A0A6J5QE36_9CAUD</name>
<organism evidence="1">
    <name type="scientific">uncultured Caudovirales phage</name>
    <dbReference type="NCBI Taxonomy" id="2100421"/>
    <lineage>
        <taxon>Viruses</taxon>
        <taxon>Duplodnaviria</taxon>
        <taxon>Heunggongvirae</taxon>
        <taxon>Uroviricota</taxon>
        <taxon>Caudoviricetes</taxon>
        <taxon>Peduoviridae</taxon>
        <taxon>Maltschvirus</taxon>
        <taxon>Maltschvirus maltsch</taxon>
    </lineage>
</organism>
<dbReference type="SUPFAM" id="SSF55729">
    <property type="entry name" value="Acyl-CoA N-acyltransferases (Nat)"/>
    <property type="match status" value="1"/>
</dbReference>
<accession>A0A6J5QE36</accession>
<sequence>MIKMVPVSTDHLHEMRKMSGLFNHIDIDHVGHALIKVGVGFAMLENDHCIGCGGVIPRWKGVGEVWIAVSETLKNRPLLLVKETLRCIHMLNERGGFHRLQLHIPSTDAGLKRWAESLGFTFEGRMIQYGSDKRDHDLYARIF</sequence>
<evidence type="ECO:0008006" key="2">
    <source>
        <dbReference type="Google" id="ProtNLM"/>
    </source>
</evidence>
<gene>
    <name evidence="1" type="ORF">UFOVP1090_29</name>
</gene>
<reference evidence="1" key="1">
    <citation type="submission" date="2020-05" db="EMBL/GenBank/DDBJ databases">
        <authorList>
            <person name="Chiriac C."/>
            <person name="Salcher M."/>
            <person name="Ghai R."/>
            <person name="Kavagutti S V."/>
        </authorList>
    </citation>
    <scope>NUCLEOTIDE SEQUENCE</scope>
</reference>
<protein>
    <recommendedName>
        <fullName evidence="2">N-acetyltransferase domain-containing protein</fullName>
    </recommendedName>
</protein>
<dbReference type="Gene3D" id="3.40.630.30">
    <property type="match status" value="1"/>
</dbReference>